<evidence type="ECO:0000256" key="1">
    <source>
        <dbReference type="SAM" id="Phobius"/>
    </source>
</evidence>
<name>A0ABM8IIV0_9FIRM</name>
<feature type="transmembrane region" description="Helical" evidence="1">
    <location>
        <begin position="7"/>
        <end position="26"/>
    </location>
</feature>
<keyword evidence="1" id="KW-0472">Membrane</keyword>
<protein>
    <recommendedName>
        <fullName evidence="4">SMODS-associating 2TM beta-strand rich effector domain-containing protein</fullName>
    </recommendedName>
</protein>
<reference evidence="2" key="1">
    <citation type="journal article" date="2024" name="Int. J. Syst. Evol. Microbiol.">
        <title>Turicibacter faecis sp. nov., isolated from faeces of heart failure mouse model.</title>
        <authorList>
            <person name="Imamura Y."/>
            <person name="Motooka D."/>
            <person name="Nakajima Y."/>
            <person name="Ito S."/>
            <person name="Kitakaze M."/>
            <person name="Iida T."/>
            <person name="Nakamura S."/>
        </authorList>
    </citation>
    <scope>NUCLEOTIDE SEQUENCE</scope>
    <source>
        <strain evidence="2">TC023</strain>
    </source>
</reference>
<keyword evidence="3" id="KW-1185">Reference proteome</keyword>
<evidence type="ECO:0000313" key="2">
    <source>
        <dbReference type="EMBL" id="BEH91163.1"/>
    </source>
</evidence>
<feature type="transmembrane region" description="Helical" evidence="1">
    <location>
        <begin position="38"/>
        <end position="55"/>
    </location>
</feature>
<organism evidence="2 3">
    <name type="scientific">Turicibacter faecis</name>
    <dbReference type="NCBI Taxonomy" id="2963365"/>
    <lineage>
        <taxon>Bacteria</taxon>
        <taxon>Bacillati</taxon>
        <taxon>Bacillota</taxon>
        <taxon>Erysipelotrichia</taxon>
        <taxon>Erysipelotrichales</taxon>
        <taxon>Turicibacteraceae</taxon>
        <taxon>Turicibacter</taxon>
    </lineage>
</organism>
<keyword evidence="1" id="KW-0812">Transmembrane</keyword>
<dbReference type="EMBL" id="AP028127">
    <property type="protein sequence ID" value="BEH91163.1"/>
    <property type="molecule type" value="Genomic_DNA"/>
</dbReference>
<accession>A0ABM8IIV0</accession>
<evidence type="ECO:0000313" key="3">
    <source>
        <dbReference type="Proteomes" id="UP001432099"/>
    </source>
</evidence>
<sequence>MLRVNRTFLFVYDLLIALAFLMRYIVVGPVLFNEVWCYYVVLVLTIIGLIVLNYINFSHPTPLEIVAYHVNLIMRHPLGQETNREYDKQNKLYLTERFIDSENYRFFYYEDCCAKTDQYRRMKIKLALGNQTYNKASIIIKTMDEQYIRFNMIKPTECAPLAFLYEWELDEIEYSDRATFEEMVRGEN</sequence>
<proteinExistence type="predicted"/>
<dbReference type="RefSeq" id="WP_161831690.1">
    <property type="nucleotide sequence ID" value="NZ_AP028127.1"/>
</dbReference>
<keyword evidence="1" id="KW-1133">Transmembrane helix</keyword>
<dbReference type="Proteomes" id="UP001432099">
    <property type="component" value="Chromosome"/>
</dbReference>
<gene>
    <name evidence="2" type="ORF">T23_12650</name>
</gene>
<evidence type="ECO:0008006" key="4">
    <source>
        <dbReference type="Google" id="ProtNLM"/>
    </source>
</evidence>